<dbReference type="SUPFAM" id="SSF56784">
    <property type="entry name" value="HAD-like"/>
    <property type="match status" value="1"/>
</dbReference>
<name>M7UDP7_BOTF1</name>
<sequence length="269" mass="29845">MLPRNDVLIGPLPNIIVKLGIHTIMSDKKTVIAFDLYGTLLSTESIAKELARHFGNEKAQSVATLWRRYQLEYTFRMNSMLLYKPFSQITNTSLRHAISEHKLALSEADIESAMEAYNSLSAFPDALIGLGYLAKDSETNAYVFSNGTNEMVSSSVQSSPELSSFKGLFKELITVDDVKHYKPHPKVYEHLVREVRGGVEKKDCENVWLVSGNPFDVVGARHAGLMTCWVDRSKGGWNDTLGDLASGGPHLVVEGVDAAVREIKRVSKD</sequence>
<dbReference type="InterPro" id="IPR023214">
    <property type="entry name" value="HAD_sf"/>
</dbReference>
<dbReference type="SFLD" id="SFLDS00003">
    <property type="entry name" value="Haloacid_Dehalogenase"/>
    <property type="match status" value="1"/>
</dbReference>
<dbReference type="OrthoDB" id="3256520at2759"/>
<organism evidence="3 4">
    <name type="scientific">Botryotinia fuckeliana (strain BcDW1)</name>
    <name type="common">Noble rot fungus</name>
    <name type="synonym">Botrytis cinerea</name>
    <dbReference type="NCBI Taxonomy" id="1290391"/>
    <lineage>
        <taxon>Eukaryota</taxon>
        <taxon>Fungi</taxon>
        <taxon>Dikarya</taxon>
        <taxon>Ascomycota</taxon>
        <taxon>Pezizomycotina</taxon>
        <taxon>Leotiomycetes</taxon>
        <taxon>Helotiales</taxon>
        <taxon>Sclerotiniaceae</taxon>
        <taxon>Botrytis</taxon>
    </lineage>
</organism>
<dbReference type="AlphaFoldDB" id="M7UDP7"/>
<dbReference type="Gene3D" id="1.10.150.240">
    <property type="entry name" value="Putative phosphatase, domain 2"/>
    <property type="match status" value="1"/>
</dbReference>
<evidence type="ECO:0000256" key="1">
    <source>
        <dbReference type="ARBA" id="ARBA00008106"/>
    </source>
</evidence>
<accession>M7UDP7</accession>
<evidence type="ECO:0000313" key="3">
    <source>
        <dbReference type="EMBL" id="EMR81567.1"/>
    </source>
</evidence>
<dbReference type="InterPro" id="IPR036412">
    <property type="entry name" value="HAD-like_sf"/>
</dbReference>
<dbReference type="NCBIfam" id="TIGR01493">
    <property type="entry name" value="HAD-SF-IA-v2"/>
    <property type="match status" value="1"/>
</dbReference>
<dbReference type="GO" id="GO:0019120">
    <property type="term" value="F:hydrolase activity, acting on acid halide bonds, in C-halide compounds"/>
    <property type="evidence" value="ECO:0007669"/>
    <property type="project" value="InterPro"/>
</dbReference>
<dbReference type="InterPro" id="IPR006439">
    <property type="entry name" value="HAD-SF_hydro_IA"/>
</dbReference>
<dbReference type="STRING" id="1290391.M7UDP7"/>
<proteinExistence type="inferred from homology"/>
<dbReference type="Gene3D" id="3.40.50.1000">
    <property type="entry name" value="HAD superfamily/HAD-like"/>
    <property type="match status" value="1"/>
</dbReference>
<dbReference type="InterPro" id="IPR006328">
    <property type="entry name" value="2-HAD"/>
</dbReference>
<dbReference type="NCBIfam" id="TIGR01428">
    <property type="entry name" value="HAD_type_II"/>
    <property type="match status" value="1"/>
</dbReference>
<gene>
    <name evidence="3" type="ORF">BcDW1_9821</name>
</gene>
<dbReference type="PRINTS" id="PR00413">
    <property type="entry name" value="HADHALOGNASE"/>
</dbReference>
<dbReference type="Proteomes" id="UP000012045">
    <property type="component" value="Unassembled WGS sequence"/>
</dbReference>
<evidence type="ECO:0000313" key="4">
    <source>
        <dbReference type="Proteomes" id="UP000012045"/>
    </source>
</evidence>
<dbReference type="Pfam" id="PF00702">
    <property type="entry name" value="Hydrolase"/>
    <property type="match status" value="1"/>
</dbReference>
<dbReference type="EMBL" id="KB708071">
    <property type="protein sequence ID" value="EMR81567.1"/>
    <property type="molecule type" value="Genomic_DNA"/>
</dbReference>
<dbReference type="HOGENOM" id="CLU_045011_3_1_1"/>
<dbReference type="InterPro" id="IPR051540">
    <property type="entry name" value="S-2-haloacid_dehalogenase"/>
</dbReference>
<evidence type="ECO:0000256" key="2">
    <source>
        <dbReference type="ARBA" id="ARBA00022801"/>
    </source>
</evidence>
<protein>
    <submittedName>
        <fullName evidence="3">Putative haloacid dehalogenase protein</fullName>
    </submittedName>
</protein>
<dbReference type="PANTHER" id="PTHR43316:SF3">
    <property type="entry name" value="HALOACID DEHALOGENASE, TYPE II (AFU_ORTHOLOGUE AFUA_2G07750)-RELATED"/>
    <property type="match status" value="1"/>
</dbReference>
<dbReference type="InterPro" id="IPR023198">
    <property type="entry name" value="PGP-like_dom2"/>
</dbReference>
<reference evidence="4" key="1">
    <citation type="journal article" date="2013" name="Genome Announc.">
        <title>Draft genome sequence of Botrytis cinerea BcDW1, inoculum for noble rot of grape berries.</title>
        <authorList>
            <person name="Blanco-Ulate B."/>
            <person name="Allen G."/>
            <person name="Powell A.L."/>
            <person name="Cantu D."/>
        </authorList>
    </citation>
    <scope>NUCLEOTIDE SEQUENCE [LARGE SCALE GENOMIC DNA]</scope>
    <source>
        <strain evidence="4">BcDW1</strain>
    </source>
</reference>
<dbReference type="PANTHER" id="PTHR43316">
    <property type="entry name" value="HYDROLASE, HALOACID DELAHOGENASE-RELATED"/>
    <property type="match status" value="1"/>
</dbReference>
<keyword evidence="2" id="KW-0378">Hydrolase</keyword>
<comment type="similarity">
    <text evidence="1">Belongs to the HAD-like hydrolase superfamily. S-2-haloalkanoic acid dehalogenase family.</text>
</comment>
<dbReference type="SFLD" id="SFLDG01129">
    <property type="entry name" value="C1.5:_HAD__Beta-PGM__Phosphata"/>
    <property type="match status" value="1"/>
</dbReference>
<dbReference type="GO" id="GO:0016791">
    <property type="term" value="F:phosphatase activity"/>
    <property type="evidence" value="ECO:0007669"/>
    <property type="project" value="UniProtKB-ARBA"/>
</dbReference>